<dbReference type="AlphaFoldDB" id="A0A0K1XFY0"/>
<sequence>MALVNFEQGSSALPSKLGYGEKAHYYLLSGSEKKIGEYIKNYCNGSAKELEIYINITTEVFALKPSKEMQIMLESHSK</sequence>
<proteinExistence type="predicted"/>
<organism evidence="1 2">
    <name type="scientific">Thiopseudomonas alkaliphila</name>
    <dbReference type="NCBI Taxonomy" id="1697053"/>
    <lineage>
        <taxon>Bacteria</taxon>
        <taxon>Pseudomonadati</taxon>
        <taxon>Pseudomonadota</taxon>
        <taxon>Gammaproteobacteria</taxon>
        <taxon>Pseudomonadales</taxon>
        <taxon>Pseudomonadaceae</taxon>
        <taxon>Thiopseudomonas</taxon>
    </lineage>
</organism>
<dbReference type="OrthoDB" id="5625185at2"/>
<dbReference type="EMBL" id="CP012365">
    <property type="protein sequence ID" value="AKX60251.1"/>
    <property type="molecule type" value="Genomic_DNA"/>
</dbReference>
<keyword evidence="2" id="KW-1185">Reference proteome</keyword>
<name>A0A0K1XFY0_9GAMM</name>
<protein>
    <submittedName>
        <fullName evidence="1">Uncharacterized protein</fullName>
    </submittedName>
</protein>
<reference evidence="1 2" key="1">
    <citation type="journal article" date="2015" name="Genome Announc.">
        <title>Genome Sequences of Oblitimonas alkaliphila gen. nov. sp. nov. (Proposed), a Novel Bacterium of the Pseudomonadaceae Family.</title>
        <authorList>
            <person name="Lauer A.C."/>
            <person name="Nicholson A.C."/>
            <person name="Humrighouse B.W."/>
            <person name="Emery B."/>
            <person name="Drobish A."/>
            <person name="Juieng P."/>
            <person name="Loparev V."/>
            <person name="McQuiston J.R."/>
        </authorList>
    </citation>
    <scope>NUCLEOTIDE SEQUENCE [LARGE SCALE GENOMIC DNA]</scope>
    <source>
        <strain evidence="1 2">E5571</strain>
    </source>
</reference>
<dbReference type="RefSeq" id="WP_053101548.1">
    <property type="nucleotide sequence ID" value="NZ_CP012358.1"/>
</dbReference>
<dbReference type="KEGG" id="pbb:AKN87_00540"/>
<evidence type="ECO:0000313" key="1">
    <source>
        <dbReference type="EMBL" id="AKX60251.1"/>
    </source>
</evidence>
<accession>A0A0K1XFY0</accession>
<gene>
    <name evidence="1" type="ORF">AKN88_10165</name>
</gene>
<evidence type="ECO:0000313" key="2">
    <source>
        <dbReference type="Proteomes" id="UP000063953"/>
    </source>
</evidence>
<dbReference type="Proteomes" id="UP000063953">
    <property type="component" value="Chromosome"/>
</dbReference>
<dbReference type="GeneID" id="93982755"/>